<organism evidence="2 3">
    <name type="scientific">Streptomyces synnematoformans</name>
    <dbReference type="NCBI Taxonomy" id="415721"/>
    <lineage>
        <taxon>Bacteria</taxon>
        <taxon>Bacillati</taxon>
        <taxon>Actinomycetota</taxon>
        <taxon>Actinomycetes</taxon>
        <taxon>Kitasatosporales</taxon>
        <taxon>Streptomycetaceae</taxon>
        <taxon>Streptomyces</taxon>
    </lineage>
</organism>
<dbReference type="Proteomes" id="UP001500443">
    <property type="component" value="Unassembled WGS sequence"/>
</dbReference>
<feature type="compositionally biased region" description="Low complexity" evidence="1">
    <location>
        <begin position="24"/>
        <end position="34"/>
    </location>
</feature>
<reference evidence="2 3" key="1">
    <citation type="journal article" date="2019" name="Int. J. Syst. Evol. Microbiol.">
        <title>The Global Catalogue of Microorganisms (GCM) 10K type strain sequencing project: providing services to taxonomists for standard genome sequencing and annotation.</title>
        <authorList>
            <consortium name="The Broad Institute Genomics Platform"/>
            <consortium name="The Broad Institute Genome Sequencing Center for Infectious Disease"/>
            <person name="Wu L."/>
            <person name="Ma J."/>
        </authorList>
    </citation>
    <scope>NUCLEOTIDE SEQUENCE [LARGE SCALE GENOMIC DNA]</scope>
    <source>
        <strain evidence="2 3">JCM 15481</strain>
    </source>
</reference>
<name>A0ABN2YK66_9ACTN</name>
<accession>A0ABN2YK66</accession>
<gene>
    <name evidence="2" type="ORF">GCM10009802_36190</name>
</gene>
<protein>
    <submittedName>
        <fullName evidence="2">Uncharacterized protein</fullName>
    </submittedName>
</protein>
<evidence type="ECO:0000313" key="3">
    <source>
        <dbReference type="Proteomes" id="UP001500443"/>
    </source>
</evidence>
<feature type="region of interest" description="Disordered" evidence="1">
    <location>
        <begin position="1"/>
        <end position="34"/>
    </location>
</feature>
<sequence length="143" mass="13533">MIPRQTGPQGRPAPPGARGGRGRNGSAAAAEGAAEAAEAEAAFGDAVARSAAAAVAGSAAGSVAGSARAAAGAGSGGVPPPGVLRCDVLEMPAEAGWGVLRGRPATGPVALTGGRMRFLIAEGGAAELPAGWTGWSGAAPPWT</sequence>
<keyword evidence="3" id="KW-1185">Reference proteome</keyword>
<evidence type="ECO:0000313" key="2">
    <source>
        <dbReference type="EMBL" id="GAA2128715.1"/>
    </source>
</evidence>
<evidence type="ECO:0000256" key="1">
    <source>
        <dbReference type="SAM" id="MobiDB-lite"/>
    </source>
</evidence>
<dbReference type="EMBL" id="BAAAPF010000117">
    <property type="protein sequence ID" value="GAA2128715.1"/>
    <property type="molecule type" value="Genomic_DNA"/>
</dbReference>
<proteinExistence type="predicted"/>
<comment type="caution">
    <text evidence="2">The sequence shown here is derived from an EMBL/GenBank/DDBJ whole genome shotgun (WGS) entry which is preliminary data.</text>
</comment>